<keyword evidence="3" id="KW-1185">Reference proteome</keyword>
<dbReference type="Gene3D" id="1.10.10.1450">
    <property type="match status" value="1"/>
</dbReference>
<feature type="region of interest" description="Disordered" evidence="1">
    <location>
        <begin position="51"/>
        <end position="73"/>
    </location>
</feature>
<evidence type="ECO:0000256" key="1">
    <source>
        <dbReference type="SAM" id="MobiDB-lite"/>
    </source>
</evidence>
<evidence type="ECO:0000313" key="4">
    <source>
        <dbReference type="WBParaSite" id="SPAL_0000002200.1"/>
    </source>
</evidence>
<dbReference type="PANTHER" id="PTHR46060:SF2">
    <property type="entry name" value="HISTONE-LYSINE N-METHYLTRANSFERASE SETMAR"/>
    <property type="match status" value="1"/>
</dbReference>
<proteinExistence type="predicted"/>
<dbReference type="GO" id="GO:0042800">
    <property type="term" value="F:histone H3K4 methyltransferase activity"/>
    <property type="evidence" value="ECO:0007669"/>
    <property type="project" value="TreeGrafter"/>
</dbReference>
<name>A0A0N5B1R8_STREA</name>
<dbReference type="GO" id="GO:0044774">
    <property type="term" value="P:mitotic DNA integrity checkpoint signaling"/>
    <property type="evidence" value="ECO:0007669"/>
    <property type="project" value="TreeGrafter"/>
</dbReference>
<organism evidence="3 4">
    <name type="scientific">Strongyloides papillosus</name>
    <name type="common">Intestinal threadworm</name>
    <dbReference type="NCBI Taxonomy" id="174720"/>
    <lineage>
        <taxon>Eukaryota</taxon>
        <taxon>Metazoa</taxon>
        <taxon>Ecdysozoa</taxon>
        <taxon>Nematoda</taxon>
        <taxon>Chromadorea</taxon>
        <taxon>Rhabditida</taxon>
        <taxon>Tylenchina</taxon>
        <taxon>Panagrolaimomorpha</taxon>
        <taxon>Strongyloidoidea</taxon>
        <taxon>Strongyloididae</taxon>
        <taxon>Strongyloides</taxon>
    </lineage>
</organism>
<dbReference type="GO" id="GO:0000793">
    <property type="term" value="C:condensed chromosome"/>
    <property type="evidence" value="ECO:0007669"/>
    <property type="project" value="TreeGrafter"/>
</dbReference>
<feature type="domain" description="Mos1 transposase HTH" evidence="2">
    <location>
        <begin position="4"/>
        <end position="52"/>
    </location>
</feature>
<dbReference type="InterPro" id="IPR052709">
    <property type="entry name" value="Transposase-MT_Hybrid"/>
</dbReference>
<dbReference type="GO" id="GO:0044547">
    <property type="term" value="F:DNA topoisomerase binding"/>
    <property type="evidence" value="ECO:0007669"/>
    <property type="project" value="TreeGrafter"/>
</dbReference>
<accession>A0A0N5B1R8</accession>
<dbReference type="STRING" id="174720.A0A0N5B1R8"/>
<dbReference type="GO" id="GO:0015074">
    <property type="term" value="P:DNA integration"/>
    <property type="evidence" value="ECO:0007669"/>
    <property type="project" value="TreeGrafter"/>
</dbReference>
<dbReference type="Pfam" id="PF17906">
    <property type="entry name" value="HTH_48"/>
    <property type="match status" value="1"/>
</dbReference>
<dbReference type="WBParaSite" id="SPAL_0000002200.1">
    <property type="protein sequence ID" value="SPAL_0000002200.1"/>
    <property type="gene ID" value="SPAL_0000002200"/>
</dbReference>
<reference evidence="4" key="1">
    <citation type="submission" date="2017-02" db="UniProtKB">
        <authorList>
            <consortium name="WormBaseParasite"/>
        </authorList>
    </citation>
    <scope>IDENTIFICATION</scope>
</reference>
<dbReference type="GO" id="GO:0046975">
    <property type="term" value="F:histone H3K36 methyltransferase activity"/>
    <property type="evidence" value="ECO:0007669"/>
    <property type="project" value="TreeGrafter"/>
</dbReference>
<dbReference type="Proteomes" id="UP000046392">
    <property type="component" value="Unplaced"/>
</dbReference>
<dbReference type="AlphaFoldDB" id="A0A0N5B1R8"/>
<dbReference type="GO" id="GO:0035861">
    <property type="term" value="C:site of double-strand break"/>
    <property type="evidence" value="ECO:0007669"/>
    <property type="project" value="TreeGrafter"/>
</dbReference>
<dbReference type="GO" id="GO:0000729">
    <property type="term" value="P:DNA double-strand break processing"/>
    <property type="evidence" value="ECO:0007669"/>
    <property type="project" value="TreeGrafter"/>
</dbReference>
<dbReference type="GO" id="GO:0006303">
    <property type="term" value="P:double-strand break repair via nonhomologous end joining"/>
    <property type="evidence" value="ECO:0007669"/>
    <property type="project" value="TreeGrafter"/>
</dbReference>
<dbReference type="GO" id="GO:0003697">
    <property type="term" value="F:single-stranded DNA binding"/>
    <property type="evidence" value="ECO:0007669"/>
    <property type="project" value="TreeGrafter"/>
</dbReference>
<dbReference type="PANTHER" id="PTHR46060">
    <property type="entry name" value="MARINER MOS1 TRANSPOSASE-LIKE PROTEIN"/>
    <property type="match status" value="1"/>
</dbReference>
<dbReference type="GO" id="GO:0005634">
    <property type="term" value="C:nucleus"/>
    <property type="evidence" value="ECO:0007669"/>
    <property type="project" value="TreeGrafter"/>
</dbReference>
<dbReference type="GO" id="GO:0000014">
    <property type="term" value="F:single-stranded DNA endodeoxyribonuclease activity"/>
    <property type="evidence" value="ECO:0007669"/>
    <property type="project" value="TreeGrafter"/>
</dbReference>
<protein>
    <submittedName>
        <fullName evidence="4">HTH_48 domain-containing protein</fullName>
    </submittedName>
</protein>
<evidence type="ECO:0000313" key="3">
    <source>
        <dbReference type="Proteomes" id="UP000046392"/>
    </source>
</evidence>
<dbReference type="InterPro" id="IPR041426">
    <property type="entry name" value="Mos1_HTH"/>
</dbReference>
<sequence>MLPKRDIRAIMLYEFKRGTNAAKTTHEINETIAEGLDSHATVKRWSKKFKEGSEDFENEERGRPEIVLDNDKL</sequence>
<evidence type="ECO:0000259" key="2">
    <source>
        <dbReference type="Pfam" id="PF17906"/>
    </source>
</evidence>
<dbReference type="GO" id="GO:0003690">
    <property type="term" value="F:double-stranded DNA binding"/>
    <property type="evidence" value="ECO:0007669"/>
    <property type="project" value="TreeGrafter"/>
</dbReference>
<dbReference type="GO" id="GO:0031297">
    <property type="term" value="P:replication fork processing"/>
    <property type="evidence" value="ECO:0007669"/>
    <property type="project" value="TreeGrafter"/>
</dbReference>